<sequence>MNYTTTEKELLAVVWAFEKFPAYLVGTKVVVNSNHAAIRNTRSEGHKKISTRPSIKARNHEHVEEGRQIKEVFPNEQLFAITQDPPLWYVDYVNYIMSGVLPPKIKSEARKRFLHNVNFYYWDEPFLYRQCADLLMRRCILEKEVELVLYDYYASPYGGYHGHYWIAANVLQSGFFWPTLFKDAHAFVKKYDQC</sequence>
<evidence type="ECO:0000313" key="2">
    <source>
        <dbReference type="RefSeq" id="XP_075106826.1"/>
    </source>
</evidence>
<protein>
    <submittedName>
        <fullName evidence="2">Uncharacterized protein LOC142179840</fullName>
    </submittedName>
</protein>
<reference evidence="1" key="1">
    <citation type="journal article" date="2014" name="Nat. Commun.">
        <title>The tobacco genome sequence and its comparison with those of tomato and potato.</title>
        <authorList>
            <person name="Sierro N."/>
            <person name="Battey J.N."/>
            <person name="Ouadi S."/>
            <person name="Bakaher N."/>
            <person name="Bovet L."/>
            <person name="Willig A."/>
            <person name="Goepfert S."/>
            <person name="Peitsch M.C."/>
            <person name="Ivanov N.V."/>
        </authorList>
    </citation>
    <scope>NUCLEOTIDE SEQUENCE [LARGE SCALE GENOMIC DNA]</scope>
</reference>
<evidence type="ECO:0000313" key="1">
    <source>
        <dbReference type="Proteomes" id="UP000790787"/>
    </source>
</evidence>
<keyword evidence="1" id="KW-1185">Reference proteome</keyword>
<name>A0AC58UBG3_TOBAC</name>
<proteinExistence type="predicted"/>
<dbReference type="RefSeq" id="XP_075106826.1">
    <property type="nucleotide sequence ID" value="XM_075250725.1"/>
</dbReference>
<dbReference type="Proteomes" id="UP000790787">
    <property type="component" value="Chromosome 4"/>
</dbReference>
<accession>A0AC58UBG3</accession>
<reference evidence="2" key="2">
    <citation type="submission" date="2025-08" db="UniProtKB">
        <authorList>
            <consortium name="RefSeq"/>
        </authorList>
    </citation>
    <scope>IDENTIFICATION</scope>
    <source>
        <tissue evidence="2">Leaf</tissue>
    </source>
</reference>
<gene>
    <name evidence="2" type="primary">LOC142179840</name>
</gene>
<organism evidence="1 2">
    <name type="scientific">Nicotiana tabacum</name>
    <name type="common">Common tobacco</name>
    <dbReference type="NCBI Taxonomy" id="4097"/>
    <lineage>
        <taxon>Eukaryota</taxon>
        <taxon>Viridiplantae</taxon>
        <taxon>Streptophyta</taxon>
        <taxon>Embryophyta</taxon>
        <taxon>Tracheophyta</taxon>
        <taxon>Spermatophyta</taxon>
        <taxon>Magnoliopsida</taxon>
        <taxon>eudicotyledons</taxon>
        <taxon>Gunneridae</taxon>
        <taxon>Pentapetalae</taxon>
        <taxon>asterids</taxon>
        <taxon>lamiids</taxon>
        <taxon>Solanales</taxon>
        <taxon>Solanaceae</taxon>
        <taxon>Nicotianoideae</taxon>
        <taxon>Nicotianeae</taxon>
        <taxon>Nicotiana</taxon>
    </lineage>
</organism>